<gene>
    <name evidence="1" type="ORF">MENT_LOCUS32876</name>
</gene>
<dbReference type="Proteomes" id="UP000580250">
    <property type="component" value="Unassembled WGS sequence"/>
</dbReference>
<reference evidence="1 2" key="1">
    <citation type="submission" date="2020-08" db="EMBL/GenBank/DDBJ databases">
        <authorList>
            <person name="Koutsovoulos G."/>
            <person name="Danchin GJ E."/>
        </authorList>
    </citation>
    <scope>NUCLEOTIDE SEQUENCE [LARGE SCALE GENOMIC DNA]</scope>
</reference>
<accession>A0A6V7W1E3</accession>
<dbReference type="AlphaFoldDB" id="A0A6V7W1E3"/>
<proteinExistence type="predicted"/>
<comment type="caution">
    <text evidence="1">The sequence shown here is derived from an EMBL/GenBank/DDBJ whole genome shotgun (WGS) entry which is preliminary data.</text>
</comment>
<sequence length="84" mass="9735">MDRKFIWRFVRSGNTMSEEDNITLYEGTINSMECEGQAINQATTDMQIGVAITDKNLTYKEDDRVEVFEEVQVPQQINWNPPGF</sequence>
<protein>
    <submittedName>
        <fullName evidence="1">Uncharacterized protein</fullName>
    </submittedName>
</protein>
<dbReference type="EMBL" id="CAJEWN010000380">
    <property type="protein sequence ID" value="CAD2180774.1"/>
    <property type="molecule type" value="Genomic_DNA"/>
</dbReference>
<dbReference type="OrthoDB" id="361630at2759"/>
<evidence type="ECO:0000313" key="1">
    <source>
        <dbReference type="EMBL" id="CAD2180774.1"/>
    </source>
</evidence>
<evidence type="ECO:0000313" key="2">
    <source>
        <dbReference type="Proteomes" id="UP000580250"/>
    </source>
</evidence>
<dbReference type="InterPro" id="IPR009000">
    <property type="entry name" value="Transl_B-barrel_sf"/>
</dbReference>
<name>A0A6V7W1E3_MELEN</name>
<dbReference type="Gene3D" id="2.40.30.10">
    <property type="entry name" value="Translation factors"/>
    <property type="match status" value="1"/>
</dbReference>
<dbReference type="SUPFAM" id="SSF50447">
    <property type="entry name" value="Translation proteins"/>
    <property type="match status" value="1"/>
</dbReference>
<organism evidence="1 2">
    <name type="scientific">Meloidogyne enterolobii</name>
    <name type="common">Root-knot nematode worm</name>
    <name type="synonym">Meloidogyne mayaguensis</name>
    <dbReference type="NCBI Taxonomy" id="390850"/>
    <lineage>
        <taxon>Eukaryota</taxon>
        <taxon>Metazoa</taxon>
        <taxon>Ecdysozoa</taxon>
        <taxon>Nematoda</taxon>
        <taxon>Chromadorea</taxon>
        <taxon>Rhabditida</taxon>
        <taxon>Tylenchina</taxon>
        <taxon>Tylenchomorpha</taxon>
        <taxon>Tylenchoidea</taxon>
        <taxon>Meloidogynidae</taxon>
        <taxon>Meloidogyninae</taxon>
        <taxon>Meloidogyne</taxon>
    </lineage>
</organism>